<evidence type="ECO:0000256" key="5">
    <source>
        <dbReference type="ARBA" id="ARBA00023136"/>
    </source>
</evidence>
<dbReference type="EnsemblFungi" id="EJT79119">
    <property type="protein sequence ID" value="EJT79119"/>
    <property type="gene ID" value="GGTG_04208"/>
</dbReference>
<name>J3NSF6_GAET3</name>
<evidence type="ECO:0000256" key="4">
    <source>
        <dbReference type="ARBA" id="ARBA00023026"/>
    </source>
</evidence>
<dbReference type="Proteomes" id="UP000006039">
    <property type="component" value="Unassembled WGS sequence"/>
</dbReference>
<sequence>MSSFPQQLASHFKRDRVYMPVGGSKSRSEMLDEQDRAGSIDSDIPLMESPHSMPRPQSWFKRMLARLRAITMPSRPVMINLVLSQLLIACLLVVNGDANCRREQAPLLDRVNVPLVLRQSFAQYGMGGNEIWRAEPSEEVDKAWEAVTAEHIIPVKHSDIVAMRKDPSEVVPMPPGYEVDGEQTYMAKAAAFHNIHCLDWLRKAVYRRHYYPNGTDEVPFYDYHTAHCIMILFEHLTCYGDSGVYLYRWMERFDRPIADTNIWRKCWDFETVLQEHNNAAVKDMVETDVKKPKGAKEVEAPWQILKIISDFQRDHDANFDPH</sequence>
<evidence type="ECO:0000313" key="11">
    <source>
        <dbReference type="Proteomes" id="UP000006039"/>
    </source>
</evidence>
<dbReference type="Pfam" id="PF11807">
    <property type="entry name" value="UstYa"/>
    <property type="match status" value="1"/>
</dbReference>
<keyword evidence="3" id="KW-1133">Transmembrane helix</keyword>
<evidence type="ECO:0000256" key="2">
    <source>
        <dbReference type="ARBA" id="ARBA00022692"/>
    </source>
</evidence>
<gene>
    <name evidence="10" type="primary">20344666</name>
    <name evidence="9" type="ORF">GGTG_04208</name>
</gene>
<comment type="similarity">
    <text evidence="7">Belongs to the ustYa family.</text>
</comment>
<reference evidence="11" key="1">
    <citation type="submission" date="2010-07" db="EMBL/GenBank/DDBJ databases">
        <title>The genome sequence of Gaeumannomyces graminis var. tritici strain R3-111a-1.</title>
        <authorList>
            <consortium name="The Broad Institute Genome Sequencing Platform"/>
            <person name="Ma L.-J."/>
            <person name="Dead R."/>
            <person name="Young S."/>
            <person name="Zeng Q."/>
            <person name="Koehrsen M."/>
            <person name="Alvarado L."/>
            <person name="Berlin A."/>
            <person name="Chapman S.B."/>
            <person name="Chen Z."/>
            <person name="Freedman E."/>
            <person name="Gellesch M."/>
            <person name="Goldberg J."/>
            <person name="Griggs A."/>
            <person name="Gujja S."/>
            <person name="Heilman E.R."/>
            <person name="Heiman D."/>
            <person name="Hepburn T."/>
            <person name="Howarth C."/>
            <person name="Jen D."/>
            <person name="Larson L."/>
            <person name="Mehta T."/>
            <person name="Neiman D."/>
            <person name="Pearson M."/>
            <person name="Roberts A."/>
            <person name="Saif S."/>
            <person name="Shea T."/>
            <person name="Shenoy N."/>
            <person name="Sisk P."/>
            <person name="Stolte C."/>
            <person name="Sykes S."/>
            <person name="Walk T."/>
            <person name="White J."/>
            <person name="Yandava C."/>
            <person name="Haas B."/>
            <person name="Nusbaum C."/>
            <person name="Birren B."/>
        </authorList>
    </citation>
    <scope>NUCLEOTIDE SEQUENCE [LARGE SCALE GENOMIC DNA]</scope>
    <source>
        <strain evidence="11">R3-111a-1</strain>
    </source>
</reference>
<protein>
    <recommendedName>
        <fullName evidence="12">Tat pathway signal sequence</fullName>
    </recommendedName>
</protein>
<keyword evidence="4" id="KW-0843">Virulence</keyword>
<dbReference type="VEuPathDB" id="FungiDB:GGTG_04208"/>
<keyword evidence="5" id="KW-0472">Membrane</keyword>
<reference evidence="9" key="3">
    <citation type="submission" date="2010-09" db="EMBL/GenBank/DDBJ databases">
        <title>Annotation of Gaeumannomyces graminis var. tritici R3-111a-1.</title>
        <authorList>
            <consortium name="The Broad Institute Genome Sequencing Platform"/>
            <person name="Ma L.-J."/>
            <person name="Dead R."/>
            <person name="Young S.K."/>
            <person name="Zeng Q."/>
            <person name="Gargeya S."/>
            <person name="Fitzgerald M."/>
            <person name="Haas B."/>
            <person name="Abouelleil A."/>
            <person name="Alvarado L."/>
            <person name="Arachchi H.M."/>
            <person name="Berlin A."/>
            <person name="Brown A."/>
            <person name="Chapman S.B."/>
            <person name="Chen Z."/>
            <person name="Dunbar C."/>
            <person name="Freedman E."/>
            <person name="Gearin G."/>
            <person name="Gellesch M."/>
            <person name="Goldberg J."/>
            <person name="Griggs A."/>
            <person name="Gujja S."/>
            <person name="Heiman D."/>
            <person name="Howarth C."/>
            <person name="Larson L."/>
            <person name="Lui A."/>
            <person name="MacDonald P.J.P."/>
            <person name="Mehta T."/>
            <person name="Montmayeur A."/>
            <person name="Murphy C."/>
            <person name="Neiman D."/>
            <person name="Pearson M."/>
            <person name="Priest M."/>
            <person name="Roberts A."/>
            <person name="Saif S."/>
            <person name="Shea T."/>
            <person name="Shenoy N."/>
            <person name="Sisk P."/>
            <person name="Stolte C."/>
            <person name="Sykes S."/>
            <person name="Yandava C."/>
            <person name="Wortman J."/>
            <person name="Nusbaum C."/>
            <person name="Birren B."/>
        </authorList>
    </citation>
    <scope>NUCLEOTIDE SEQUENCE</scope>
    <source>
        <strain evidence="9">R3-111a-1</strain>
    </source>
</reference>
<comment type="subcellular location">
    <subcellularLocation>
        <location evidence="1">Membrane</location>
        <topology evidence="1">Single-pass membrane protein</topology>
    </subcellularLocation>
</comment>
<dbReference type="InterPro" id="IPR021765">
    <property type="entry name" value="UstYa-like"/>
</dbReference>
<evidence type="ECO:0000313" key="10">
    <source>
        <dbReference type="EnsemblFungi" id="EJT79119"/>
    </source>
</evidence>
<dbReference type="PANTHER" id="PTHR33365">
    <property type="entry name" value="YALI0B05434P"/>
    <property type="match status" value="1"/>
</dbReference>
<accession>J3NSF6</accession>
<evidence type="ECO:0000256" key="1">
    <source>
        <dbReference type="ARBA" id="ARBA00004167"/>
    </source>
</evidence>
<feature type="compositionally biased region" description="Basic and acidic residues" evidence="8">
    <location>
        <begin position="26"/>
        <end position="38"/>
    </location>
</feature>
<proteinExistence type="inferred from homology"/>
<dbReference type="STRING" id="644352.J3NSF6"/>
<evidence type="ECO:0000256" key="3">
    <source>
        <dbReference type="ARBA" id="ARBA00022989"/>
    </source>
</evidence>
<dbReference type="eggNOG" id="ENOG502S0D8">
    <property type="taxonomic scope" value="Eukaryota"/>
</dbReference>
<dbReference type="EMBL" id="GL385396">
    <property type="protein sequence ID" value="EJT79119.1"/>
    <property type="molecule type" value="Genomic_DNA"/>
</dbReference>
<evidence type="ECO:0000256" key="6">
    <source>
        <dbReference type="ARBA" id="ARBA00023180"/>
    </source>
</evidence>
<dbReference type="HOGENOM" id="CLU_042941_0_0_1"/>
<organism evidence="9">
    <name type="scientific">Gaeumannomyces tritici (strain R3-111a-1)</name>
    <name type="common">Wheat and barley take-all root rot fungus</name>
    <name type="synonym">Gaeumannomyces graminis var. tritici</name>
    <dbReference type="NCBI Taxonomy" id="644352"/>
    <lineage>
        <taxon>Eukaryota</taxon>
        <taxon>Fungi</taxon>
        <taxon>Dikarya</taxon>
        <taxon>Ascomycota</taxon>
        <taxon>Pezizomycotina</taxon>
        <taxon>Sordariomycetes</taxon>
        <taxon>Sordariomycetidae</taxon>
        <taxon>Magnaporthales</taxon>
        <taxon>Magnaporthaceae</taxon>
        <taxon>Gaeumannomyces</taxon>
    </lineage>
</organism>
<dbReference type="GeneID" id="20344666"/>
<dbReference type="PANTHER" id="PTHR33365:SF14">
    <property type="entry name" value="TAT PATHWAY SIGNAL SEQUENCE"/>
    <property type="match status" value="1"/>
</dbReference>
<evidence type="ECO:0000256" key="8">
    <source>
        <dbReference type="SAM" id="MobiDB-lite"/>
    </source>
</evidence>
<dbReference type="AlphaFoldDB" id="J3NSF6"/>
<reference evidence="9" key="2">
    <citation type="submission" date="2010-07" db="EMBL/GenBank/DDBJ databases">
        <authorList>
            <consortium name="The Broad Institute Genome Sequencing Platform"/>
            <consortium name="Broad Institute Genome Sequencing Center for Infectious Disease"/>
            <person name="Ma L.-J."/>
            <person name="Dead R."/>
            <person name="Young S."/>
            <person name="Zeng Q."/>
            <person name="Koehrsen M."/>
            <person name="Alvarado L."/>
            <person name="Berlin A."/>
            <person name="Chapman S.B."/>
            <person name="Chen Z."/>
            <person name="Freedman E."/>
            <person name="Gellesch M."/>
            <person name="Goldberg J."/>
            <person name="Griggs A."/>
            <person name="Gujja S."/>
            <person name="Heilman E.R."/>
            <person name="Heiman D."/>
            <person name="Hepburn T."/>
            <person name="Howarth C."/>
            <person name="Jen D."/>
            <person name="Larson L."/>
            <person name="Mehta T."/>
            <person name="Neiman D."/>
            <person name="Pearson M."/>
            <person name="Roberts A."/>
            <person name="Saif S."/>
            <person name="Shea T."/>
            <person name="Shenoy N."/>
            <person name="Sisk P."/>
            <person name="Stolte C."/>
            <person name="Sykes S."/>
            <person name="Walk T."/>
            <person name="White J."/>
            <person name="Yandava C."/>
            <person name="Haas B."/>
            <person name="Nusbaum C."/>
            <person name="Birren B."/>
        </authorList>
    </citation>
    <scope>NUCLEOTIDE SEQUENCE</scope>
    <source>
        <strain evidence="9">R3-111a-1</strain>
    </source>
</reference>
<dbReference type="RefSeq" id="XP_009220264.1">
    <property type="nucleotide sequence ID" value="XM_009222000.1"/>
</dbReference>
<keyword evidence="2" id="KW-0812">Transmembrane</keyword>
<keyword evidence="11" id="KW-1185">Reference proteome</keyword>
<dbReference type="OrthoDB" id="3687641at2759"/>
<dbReference type="GO" id="GO:0043386">
    <property type="term" value="P:mycotoxin biosynthetic process"/>
    <property type="evidence" value="ECO:0007669"/>
    <property type="project" value="InterPro"/>
</dbReference>
<reference evidence="10" key="5">
    <citation type="submission" date="2018-04" db="UniProtKB">
        <authorList>
            <consortium name="EnsemblFungi"/>
        </authorList>
    </citation>
    <scope>IDENTIFICATION</scope>
    <source>
        <strain evidence="10">R3-111a-1</strain>
    </source>
</reference>
<evidence type="ECO:0008006" key="12">
    <source>
        <dbReference type="Google" id="ProtNLM"/>
    </source>
</evidence>
<evidence type="ECO:0000313" key="9">
    <source>
        <dbReference type="EMBL" id="EJT79119.1"/>
    </source>
</evidence>
<dbReference type="GO" id="GO:0016020">
    <property type="term" value="C:membrane"/>
    <property type="evidence" value="ECO:0007669"/>
    <property type="project" value="UniProtKB-SubCell"/>
</dbReference>
<reference evidence="10" key="4">
    <citation type="journal article" date="2015" name="G3 (Bethesda)">
        <title>Genome sequences of three phytopathogenic species of the Magnaporthaceae family of fungi.</title>
        <authorList>
            <person name="Okagaki L.H."/>
            <person name="Nunes C.C."/>
            <person name="Sailsbery J."/>
            <person name="Clay B."/>
            <person name="Brown D."/>
            <person name="John T."/>
            <person name="Oh Y."/>
            <person name="Young N."/>
            <person name="Fitzgerald M."/>
            <person name="Haas B.J."/>
            <person name="Zeng Q."/>
            <person name="Young S."/>
            <person name="Adiconis X."/>
            <person name="Fan L."/>
            <person name="Levin J.Z."/>
            <person name="Mitchell T.K."/>
            <person name="Okubara P.A."/>
            <person name="Farman M.L."/>
            <person name="Kohn L.M."/>
            <person name="Birren B."/>
            <person name="Ma L.-J."/>
            <person name="Dean R.A."/>
        </authorList>
    </citation>
    <scope>NUCLEOTIDE SEQUENCE</scope>
    <source>
        <strain evidence="10">R3-111a-1</strain>
    </source>
</reference>
<keyword evidence="6" id="KW-0325">Glycoprotein</keyword>
<feature type="region of interest" description="Disordered" evidence="8">
    <location>
        <begin position="20"/>
        <end position="53"/>
    </location>
</feature>
<evidence type="ECO:0000256" key="7">
    <source>
        <dbReference type="ARBA" id="ARBA00035112"/>
    </source>
</evidence>